<evidence type="ECO:0008006" key="2">
    <source>
        <dbReference type="Google" id="ProtNLM"/>
    </source>
</evidence>
<organism evidence="1">
    <name type="scientific">marine metagenome</name>
    <dbReference type="NCBI Taxonomy" id="408172"/>
    <lineage>
        <taxon>unclassified sequences</taxon>
        <taxon>metagenomes</taxon>
        <taxon>ecological metagenomes</taxon>
    </lineage>
</organism>
<accession>A0A382Y670</accession>
<reference evidence="1" key="1">
    <citation type="submission" date="2018-05" db="EMBL/GenBank/DDBJ databases">
        <authorList>
            <person name="Lanie J.A."/>
            <person name="Ng W.-L."/>
            <person name="Kazmierczak K.M."/>
            <person name="Andrzejewski T.M."/>
            <person name="Davidsen T.M."/>
            <person name="Wayne K.J."/>
            <person name="Tettelin H."/>
            <person name="Glass J.I."/>
            <person name="Rusch D."/>
            <person name="Podicherti R."/>
            <person name="Tsui H.-C.T."/>
            <person name="Winkler M.E."/>
        </authorList>
    </citation>
    <scope>NUCLEOTIDE SEQUENCE</scope>
</reference>
<gene>
    <name evidence="1" type="ORF">METZ01_LOCUS431686</name>
</gene>
<feature type="non-terminal residue" evidence="1">
    <location>
        <position position="23"/>
    </location>
</feature>
<dbReference type="AlphaFoldDB" id="A0A382Y670"/>
<dbReference type="SUPFAM" id="SSF54506">
    <property type="entry name" value="Diaminopimelate epimerase-like"/>
    <property type="match status" value="1"/>
</dbReference>
<sequence length="23" mass="2588">MSIVFTKMSGSGNDFIIIDNREL</sequence>
<evidence type="ECO:0000313" key="1">
    <source>
        <dbReference type="EMBL" id="SVD78832.1"/>
    </source>
</evidence>
<name>A0A382Y670_9ZZZZ</name>
<dbReference type="EMBL" id="UINC01173305">
    <property type="protein sequence ID" value="SVD78832.1"/>
    <property type="molecule type" value="Genomic_DNA"/>
</dbReference>
<dbReference type="Gene3D" id="3.10.310.10">
    <property type="entry name" value="Diaminopimelate Epimerase, Chain A, domain 1"/>
    <property type="match status" value="1"/>
</dbReference>
<proteinExistence type="predicted"/>
<protein>
    <recommendedName>
        <fullName evidence="2">Diaminopimelate epimerase</fullName>
    </recommendedName>
</protein>